<evidence type="ECO:0000256" key="3">
    <source>
        <dbReference type="ARBA" id="ARBA00022692"/>
    </source>
</evidence>
<feature type="transmembrane region" description="Helical" evidence="6">
    <location>
        <begin position="34"/>
        <end position="53"/>
    </location>
</feature>
<feature type="transmembrane region" description="Helical" evidence="6">
    <location>
        <begin position="116"/>
        <end position="138"/>
    </location>
</feature>
<keyword evidence="3 6" id="KW-0812">Transmembrane</keyword>
<sequence length="316" mass="34467">MKSWIKYGAIVSAMAFGAFALSEQIGELPNLIEHVHFGLLGGVLLGLLVYQIWNASVWSEVLSSIYETGKKRTDCARIWLESESLKWLPGSVWSYGSRVVLADEIGVTKKKASSSIILELIMTNIAWASLALTTLFTFPVSAWFDKVESYLNWVIFAILGLLVFGIVVSFAFFKIKKLRAVLSIGPIDFKKCLATIFHYIVLCVFNGLLFYGVMTAVPNVEVPVVAALSIAGVAWLAGFWAIGIPGGIGVRETVIVAMVCQFSSLEQAILVAALWRGCQMLAEVGAISLMVGTGIIKQAKPKLKEDESSKKEGLSY</sequence>
<comment type="subcellular location">
    <subcellularLocation>
        <location evidence="1">Cell membrane</location>
        <topology evidence="1">Multi-pass membrane protein</topology>
    </subcellularLocation>
</comment>
<feature type="transmembrane region" description="Helical" evidence="6">
    <location>
        <begin position="150"/>
        <end position="173"/>
    </location>
</feature>
<feature type="transmembrane region" description="Helical" evidence="6">
    <location>
        <begin position="220"/>
        <end position="242"/>
    </location>
</feature>
<protein>
    <submittedName>
        <fullName evidence="7">Lysylphosphatidylglycerol synthase domain-containing protein</fullName>
    </submittedName>
</protein>
<keyword evidence="5 6" id="KW-0472">Membrane</keyword>
<keyword evidence="4 6" id="KW-1133">Transmembrane helix</keyword>
<keyword evidence="8" id="KW-1185">Reference proteome</keyword>
<feature type="transmembrane region" description="Helical" evidence="6">
    <location>
        <begin position="193"/>
        <end position="214"/>
    </location>
</feature>
<evidence type="ECO:0000313" key="7">
    <source>
        <dbReference type="EMBL" id="MFD2276133.1"/>
    </source>
</evidence>
<keyword evidence="2" id="KW-1003">Cell membrane</keyword>
<dbReference type="Pfam" id="PF03706">
    <property type="entry name" value="LPG_synthase_TM"/>
    <property type="match status" value="1"/>
</dbReference>
<organism evidence="7 8">
    <name type="scientific">Rubritalea spongiae</name>
    <dbReference type="NCBI Taxonomy" id="430797"/>
    <lineage>
        <taxon>Bacteria</taxon>
        <taxon>Pseudomonadati</taxon>
        <taxon>Verrucomicrobiota</taxon>
        <taxon>Verrucomicrobiia</taxon>
        <taxon>Verrucomicrobiales</taxon>
        <taxon>Rubritaleaceae</taxon>
        <taxon>Rubritalea</taxon>
    </lineage>
</organism>
<evidence type="ECO:0000313" key="8">
    <source>
        <dbReference type="Proteomes" id="UP001597297"/>
    </source>
</evidence>
<dbReference type="EMBL" id="JBHUJC010000019">
    <property type="protein sequence ID" value="MFD2276133.1"/>
    <property type="molecule type" value="Genomic_DNA"/>
</dbReference>
<proteinExistence type="predicted"/>
<evidence type="ECO:0000256" key="5">
    <source>
        <dbReference type="ARBA" id="ARBA00023136"/>
    </source>
</evidence>
<name>A0ABW5E2D4_9BACT</name>
<comment type="caution">
    <text evidence="7">The sequence shown here is derived from an EMBL/GenBank/DDBJ whole genome shotgun (WGS) entry which is preliminary data.</text>
</comment>
<dbReference type="Proteomes" id="UP001597297">
    <property type="component" value="Unassembled WGS sequence"/>
</dbReference>
<evidence type="ECO:0000256" key="4">
    <source>
        <dbReference type="ARBA" id="ARBA00022989"/>
    </source>
</evidence>
<accession>A0ABW5E2D4</accession>
<evidence type="ECO:0000256" key="2">
    <source>
        <dbReference type="ARBA" id="ARBA00022475"/>
    </source>
</evidence>
<gene>
    <name evidence="7" type="ORF">ACFSQZ_06615</name>
</gene>
<dbReference type="InterPro" id="IPR022791">
    <property type="entry name" value="L-PG_synthase/AglD"/>
</dbReference>
<evidence type="ECO:0000256" key="1">
    <source>
        <dbReference type="ARBA" id="ARBA00004651"/>
    </source>
</evidence>
<dbReference type="RefSeq" id="WP_377095354.1">
    <property type="nucleotide sequence ID" value="NZ_JBHSJM010000001.1"/>
</dbReference>
<reference evidence="8" key="1">
    <citation type="journal article" date="2019" name="Int. J. Syst. Evol. Microbiol.">
        <title>The Global Catalogue of Microorganisms (GCM) 10K type strain sequencing project: providing services to taxonomists for standard genome sequencing and annotation.</title>
        <authorList>
            <consortium name="The Broad Institute Genomics Platform"/>
            <consortium name="The Broad Institute Genome Sequencing Center for Infectious Disease"/>
            <person name="Wu L."/>
            <person name="Ma J."/>
        </authorList>
    </citation>
    <scope>NUCLEOTIDE SEQUENCE [LARGE SCALE GENOMIC DNA]</scope>
    <source>
        <strain evidence="8">JCM 16545</strain>
    </source>
</reference>
<evidence type="ECO:0000256" key="6">
    <source>
        <dbReference type="SAM" id="Phobius"/>
    </source>
</evidence>